<keyword evidence="3" id="KW-0347">Helicase</keyword>
<dbReference type="PANTHER" id="PTHR47961">
    <property type="entry name" value="DNA POLYMERASE THETA, PUTATIVE (AFU_ORTHOLOGUE AFUA_1G05260)-RELATED"/>
    <property type="match status" value="1"/>
</dbReference>
<keyword evidence="4" id="KW-0067">ATP-binding</keyword>
<keyword evidence="7" id="KW-1185">Reference proteome</keyword>
<gene>
    <name evidence="6" type="ORF">GCM10009663_71940</name>
</gene>
<dbReference type="SUPFAM" id="SSF52540">
    <property type="entry name" value="P-loop containing nucleoside triphosphate hydrolases"/>
    <property type="match status" value="1"/>
</dbReference>
<keyword evidence="2" id="KW-0378">Hydrolase</keyword>
<comment type="caution">
    <text evidence="6">The sequence shown here is derived from an EMBL/GenBank/DDBJ whole genome shotgun (WGS) entry which is preliminary data.</text>
</comment>
<feature type="compositionally biased region" description="Basic and acidic residues" evidence="5">
    <location>
        <begin position="75"/>
        <end position="94"/>
    </location>
</feature>
<keyword evidence="1" id="KW-0547">Nucleotide-binding</keyword>
<organism evidence="6 7">
    <name type="scientific">Kitasatospora arboriphila</name>
    <dbReference type="NCBI Taxonomy" id="258052"/>
    <lineage>
        <taxon>Bacteria</taxon>
        <taxon>Bacillati</taxon>
        <taxon>Actinomycetota</taxon>
        <taxon>Actinomycetes</taxon>
        <taxon>Kitasatosporales</taxon>
        <taxon>Streptomycetaceae</taxon>
        <taxon>Kitasatospora</taxon>
    </lineage>
</organism>
<dbReference type="InterPro" id="IPR050474">
    <property type="entry name" value="Hel308_SKI2-like"/>
</dbReference>
<feature type="region of interest" description="Disordered" evidence="5">
    <location>
        <begin position="72"/>
        <end position="94"/>
    </location>
</feature>
<accession>A0ABN1U8A7</accession>
<protein>
    <submittedName>
        <fullName evidence="6">Uncharacterized protein</fullName>
    </submittedName>
</protein>
<evidence type="ECO:0000256" key="1">
    <source>
        <dbReference type="ARBA" id="ARBA00022741"/>
    </source>
</evidence>
<sequence length="94" mass="10207">MLSSIPTCGALRVPCATSTLSHGMNLPTKTVIVPDTWRGQSDQVSVRDFRNTADRAGRAFQETEGHVILVARATQPRDHVSRGRDGADGQPHRS</sequence>
<proteinExistence type="predicted"/>
<evidence type="ECO:0000313" key="7">
    <source>
        <dbReference type="Proteomes" id="UP001499987"/>
    </source>
</evidence>
<dbReference type="EMBL" id="BAAALD010000129">
    <property type="protein sequence ID" value="GAA1122079.1"/>
    <property type="molecule type" value="Genomic_DNA"/>
</dbReference>
<dbReference type="Proteomes" id="UP001499987">
    <property type="component" value="Unassembled WGS sequence"/>
</dbReference>
<evidence type="ECO:0000256" key="4">
    <source>
        <dbReference type="ARBA" id="ARBA00022840"/>
    </source>
</evidence>
<evidence type="ECO:0000256" key="5">
    <source>
        <dbReference type="SAM" id="MobiDB-lite"/>
    </source>
</evidence>
<evidence type="ECO:0000313" key="6">
    <source>
        <dbReference type="EMBL" id="GAA1122079.1"/>
    </source>
</evidence>
<name>A0ABN1U8A7_9ACTN</name>
<evidence type="ECO:0000256" key="2">
    <source>
        <dbReference type="ARBA" id="ARBA00022801"/>
    </source>
</evidence>
<dbReference type="InterPro" id="IPR027417">
    <property type="entry name" value="P-loop_NTPase"/>
</dbReference>
<reference evidence="6 7" key="1">
    <citation type="journal article" date="2019" name="Int. J. Syst. Evol. Microbiol.">
        <title>The Global Catalogue of Microorganisms (GCM) 10K type strain sequencing project: providing services to taxonomists for standard genome sequencing and annotation.</title>
        <authorList>
            <consortium name="The Broad Institute Genomics Platform"/>
            <consortium name="The Broad Institute Genome Sequencing Center for Infectious Disease"/>
            <person name="Wu L."/>
            <person name="Ma J."/>
        </authorList>
    </citation>
    <scope>NUCLEOTIDE SEQUENCE [LARGE SCALE GENOMIC DNA]</scope>
    <source>
        <strain evidence="6 7">JCM 13002</strain>
    </source>
</reference>
<evidence type="ECO:0000256" key="3">
    <source>
        <dbReference type="ARBA" id="ARBA00022806"/>
    </source>
</evidence>
<dbReference type="PANTHER" id="PTHR47961:SF6">
    <property type="entry name" value="DNA-DIRECTED DNA POLYMERASE"/>
    <property type="match status" value="1"/>
</dbReference>
<dbReference type="Gene3D" id="3.40.50.300">
    <property type="entry name" value="P-loop containing nucleotide triphosphate hydrolases"/>
    <property type="match status" value="1"/>
</dbReference>